<dbReference type="InterPro" id="IPR011989">
    <property type="entry name" value="ARM-like"/>
</dbReference>
<evidence type="ECO:0000313" key="7">
    <source>
        <dbReference type="Proteomes" id="UP000829354"/>
    </source>
</evidence>
<dbReference type="SMART" id="SM00185">
    <property type="entry name" value="ARM"/>
    <property type="match status" value="4"/>
</dbReference>
<name>A0AAE9IZV2_CAEBR</name>
<organism evidence="4 6">
    <name type="scientific">Caenorhabditis briggsae</name>
    <dbReference type="NCBI Taxonomy" id="6238"/>
    <lineage>
        <taxon>Eukaryota</taxon>
        <taxon>Metazoa</taxon>
        <taxon>Ecdysozoa</taxon>
        <taxon>Nematoda</taxon>
        <taxon>Chromadorea</taxon>
        <taxon>Rhabditida</taxon>
        <taxon>Rhabditina</taxon>
        <taxon>Rhabditomorpha</taxon>
        <taxon>Rhabditoidea</taxon>
        <taxon>Rhabditidae</taxon>
        <taxon>Peloderinae</taxon>
        <taxon>Caenorhabditis</taxon>
    </lineage>
</organism>
<accession>A0AAE9IZV2</accession>
<dbReference type="RefSeq" id="XP_002639687.2">
    <property type="nucleotide sequence ID" value="XM_002639641.2"/>
</dbReference>
<dbReference type="Gene3D" id="1.25.10.10">
    <property type="entry name" value="Leucine-rich Repeat Variant"/>
    <property type="match status" value="1"/>
</dbReference>
<keyword evidence="2" id="KW-0813">Transport</keyword>
<dbReference type="GO" id="GO:0015031">
    <property type="term" value="P:protein transport"/>
    <property type="evidence" value="ECO:0007669"/>
    <property type="project" value="UniProtKB-KW"/>
</dbReference>
<dbReference type="SUPFAM" id="SSF48371">
    <property type="entry name" value="ARM repeat"/>
    <property type="match status" value="1"/>
</dbReference>
<proteinExistence type="inferred from homology"/>
<evidence type="ECO:0008006" key="8">
    <source>
        <dbReference type="Google" id="ProtNLM"/>
    </source>
</evidence>
<evidence type="ECO:0000313" key="6">
    <source>
        <dbReference type="Proteomes" id="UP000827892"/>
    </source>
</evidence>
<dbReference type="EMBL" id="CP090891">
    <property type="protein sequence ID" value="ULU12292.1"/>
    <property type="molecule type" value="Genomic_DNA"/>
</dbReference>
<dbReference type="InterPro" id="IPR016024">
    <property type="entry name" value="ARM-type_fold"/>
</dbReference>
<dbReference type="InterPro" id="IPR000225">
    <property type="entry name" value="Armadillo"/>
</dbReference>
<dbReference type="AlphaFoldDB" id="A0AAE9IZV2"/>
<evidence type="ECO:0000256" key="3">
    <source>
        <dbReference type="ARBA" id="ARBA00022927"/>
    </source>
</evidence>
<evidence type="ECO:0000313" key="5">
    <source>
        <dbReference type="EMBL" id="UMM13245.1"/>
    </source>
</evidence>
<keyword evidence="7" id="KW-1185">Reference proteome</keyword>
<dbReference type="Pfam" id="PF00514">
    <property type="entry name" value="Arm"/>
    <property type="match status" value="1"/>
</dbReference>
<protein>
    <recommendedName>
        <fullName evidence="8">Importin subunit alpha</fullName>
    </recommendedName>
</protein>
<reference evidence="5 7" key="1">
    <citation type="submission" date="2022-04" db="EMBL/GenBank/DDBJ databases">
        <title>Chromosome-level reference genomes for two strains of Caenorhabditis briggsae: an improved platform for comparative genomics.</title>
        <authorList>
            <person name="Stevens L."/>
            <person name="Andersen E."/>
        </authorList>
    </citation>
    <scope>NUCLEOTIDE SEQUENCE [LARGE SCALE GENOMIC DNA]</scope>
    <source>
        <strain evidence="5">VX34</strain>
        <tissue evidence="5">Whole-organism</tissue>
    </source>
</reference>
<reference evidence="4 6" key="2">
    <citation type="submission" date="2022-05" db="EMBL/GenBank/DDBJ databases">
        <title>Chromosome-level reference genomes for two strains of Caenorhabditis briggsae: an improved platform for comparative genomics.</title>
        <authorList>
            <person name="Stevens L."/>
            <person name="Andersen E.C."/>
        </authorList>
    </citation>
    <scope>NUCLEOTIDE SEQUENCE [LARGE SCALE GENOMIC DNA]</scope>
    <source>
        <strain evidence="4">QX1410_ONT</strain>
        <tissue evidence="4">Whole-organism</tissue>
    </source>
</reference>
<sequence>MVKSSKKVKNEATQNPDTKINFDSSMFVAMLESSCRIQLSTALHFFRKTFASGQDTSSVMIKEQYYSRIKNGVLNALRSHILDIDGEVNAVWIITNMCCINQEVTHLFVQSNVIDTLTQLVRSANHRLLNQTIWALANIAADCPSCKMMCRKPKLLKALSKLLQTPQLLDETEYRHLIWCINNILSGGRATMTSPVARSLIRGFSNILLDTEKVQKMKCGPMILWTMANLVDSTHDTTRIDMLLSQPLLIEHVLMLFLDENEKPCHTAALRLLGNIVVGNDAQTDQLLEYPHFRTVMNIAMSCAEFNSEAAWIVSNIVAGSPRHVDFVLEKPEHFYSWLLAGINSKEERMRKESLWIVGNLLATADQFQRTLLVTLGVTHHLPALLEWNDIRLREKAATTAAELLRENTWQYKLYQDLNIIECIEAAGQRFSTQKAELQMLMNDLEPPKRPKNEDPDCRVICYSSLP</sequence>
<comment type="similarity">
    <text evidence="1">Belongs to the importin alpha family.</text>
</comment>
<dbReference type="EMBL" id="CP092620">
    <property type="protein sequence ID" value="UMM13245.1"/>
    <property type="molecule type" value="Genomic_DNA"/>
</dbReference>
<evidence type="ECO:0000256" key="2">
    <source>
        <dbReference type="ARBA" id="ARBA00022448"/>
    </source>
</evidence>
<dbReference type="Proteomes" id="UP000827892">
    <property type="component" value="Chromosome I"/>
</dbReference>
<gene>
    <name evidence="4" type="ORF">L3Y34_015544</name>
    <name evidence="5" type="ORF">L5515_001622</name>
</gene>
<dbReference type="Proteomes" id="UP000829354">
    <property type="component" value="Chromosome I"/>
</dbReference>
<evidence type="ECO:0000256" key="1">
    <source>
        <dbReference type="ARBA" id="ARBA00010394"/>
    </source>
</evidence>
<keyword evidence="3" id="KW-0653">Protein transport</keyword>
<dbReference type="PANTHER" id="PTHR23316">
    <property type="entry name" value="IMPORTIN ALPHA"/>
    <property type="match status" value="1"/>
</dbReference>
<dbReference type="OMA" id="VWIITNM"/>
<evidence type="ECO:0000313" key="4">
    <source>
        <dbReference type="EMBL" id="ULU12292.1"/>
    </source>
</evidence>
<dbReference type="KEGG" id="cbr:CBG_12407"/>